<evidence type="ECO:0000313" key="3">
    <source>
        <dbReference type="Proteomes" id="UP000002051"/>
    </source>
</evidence>
<dbReference type="PaxDb" id="3880-AES66213"/>
<keyword evidence="3" id="KW-1185">Reference proteome</keyword>
<organism evidence="1 3">
    <name type="scientific">Medicago truncatula</name>
    <name type="common">Barrel medic</name>
    <name type="synonym">Medicago tribuloides</name>
    <dbReference type="NCBI Taxonomy" id="3880"/>
    <lineage>
        <taxon>Eukaryota</taxon>
        <taxon>Viridiplantae</taxon>
        <taxon>Streptophyta</taxon>
        <taxon>Embryophyta</taxon>
        <taxon>Tracheophyta</taxon>
        <taxon>Spermatophyta</taxon>
        <taxon>Magnoliopsida</taxon>
        <taxon>eudicotyledons</taxon>
        <taxon>Gunneridae</taxon>
        <taxon>Pentapetalae</taxon>
        <taxon>rosids</taxon>
        <taxon>fabids</taxon>
        <taxon>Fabales</taxon>
        <taxon>Fabaceae</taxon>
        <taxon>Papilionoideae</taxon>
        <taxon>50 kb inversion clade</taxon>
        <taxon>NPAAA clade</taxon>
        <taxon>Hologalegina</taxon>
        <taxon>IRL clade</taxon>
        <taxon>Trifolieae</taxon>
        <taxon>Medicago</taxon>
    </lineage>
</organism>
<accession>G7IGX3</accession>
<reference evidence="1 3" key="2">
    <citation type="journal article" date="2014" name="BMC Genomics">
        <title>An improved genome release (version Mt4.0) for the model legume Medicago truncatula.</title>
        <authorList>
            <person name="Tang H."/>
            <person name="Krishnakumar V."/>
            <person name="Bidwell S."/>
            <person name="Rosen B."/>
            <person name="Chan A."/>
            <person name="Zhou S."/>
            <person name="Gentzbittel L."/>
            <person name="Childs K.L."/>
            <person name="Yandell M."/>
            <person name="Gundlach H."/>
            <person name="Mayer K.F."/>
            <person name="Schwartz D.C."/>
            <person name="Town C.D."/>
        </authorList>
    </citation>
    <scope>GENOME REANNOTATION</scope>
    <source>
        <strain evidence="2 3">cv. Jemalong A17</strain>
    </source>
</reference>
<protein>
    <submittedName>
        <fullName evidence="1 2">Uncharacterized protein</fullName>
    </submittedName>
</protein>
<name>G7IGX3_MEDTR</name>
<dbReference type="AlphaFoldDB" id="G7IGX3"/>
<evidence type="ECO:0000313" key="1">
    <source>
        <dbReference type="EMBL" id="AES66213.1"/>
    </source>
</evidence>
<evidence type="ECO:0000313" key="2">
    <source>
        <dbReference type="EnsemblPlants" id="AES66213"/>
    </source>
</evidence>
<reference evidence="2" key="3">
    <citation type="submission" date="2015-04" db="UniProtKB">
        <authorList>
            <consortium name="EnsemblPlants"/>
        </authorList>
    </citation>
    <scope>IDENTIFICATION</scope>
    <source>
        <strain evidence="2">cv. Jemalong A17</strain>
    </source>
</reference>
<dbReference type="HOGENOM" id="CLU_2336793_0_0_1"/>
<dbReference type="EnsemblPlants" id="AES66213">
    <property type="protein sequence ID" value="AES66213"/>
    <property type="gene ID" value="MTR_2g064220"/>
</dbReference>
<dbReference type="Proteomes" id="UP000002051">
    <property type="component" value="Chromosome 2"/>
</dbReference>
<proteinExistence type="predicted"/>
<gene>
    <name evidence="1" type="ordered locus">MTR_2g064220</name>
</gene>
<reference evidence="1 3" key="1">
    <citation type="journal article" date="2011" name="Nature">
        <title>The Medicago genome provides insight into the evolution of rhizobial symbioses.</title>
        <authorList>
            <person name="Young N.D."/>
            <person name="Debelle F."/>
            <person name="Oldroyd G.E."/>
            <person name="Geurts R."/>
            <person name="Cannon S.B."/>
            <person name="Udvardi M.K."/>
            <person name="Benedito V.A."/>
            <person name="Mayer K.F."/>
            <person name="Gouzy J."/>
            <person name="Schoof H."/>
            <person name="Van de Peer Y."/>
            <person name="Proost S."/>
            <person name="Cook D.R."/>
            <person name="Meyers B.C."/>
            <person name="Spannagl M."/>
            <person name="Cheung F."/>
            <person name="De Mita S."/>
            <person name="Krishnakumar V."/>
            <person name="Gundlach H."/>
            <person name="Zhou S."/>
            <person name="Mudge J."/>
            <person name="Bharti A.K."/>
            <person name="Murray J.D."/>
            <person name="Naoumkina M.A."/>
            <person name="Rosen B."/>
            <person name="Silverstein K.A."/>
            <person name="Tang H."/>
            <person name="Rombauts S."/>
            <person name="Zhao P.X."/>
            <person name="Zhou P."/>
            <person name="Barbe V."/>
            <person name="Bardou P."/>
            <person name="Bechner M."/>
            <person name="Bellec A."/>
            <person name="Berger A."/>
            <person name="Berges H."/>
            <person name="Bidwell S."/>
            <person name="Bisseling T."/>
            <person name="Choisne N."/>
            <person name="Couloux A."/>
            <person name="Denny R."/>
            <person name="Deshpande S."/>
            <person name="Dai X."/>
            <person name="Doyle J.J."/>
            <person name="Dudez A.M."/>
            <person name="Farmer A.D."/>
            <person name="Fouteau S."/>
            <person name="Franken C."/>
            <person name="Gibelin C."/>
            <person name="Gish J."/>
            <person name="Goldstein S."/>
            <person name="Gonzalez A.J."/>
            <person name="Green P.J."/>
            <person name="Hallab A."/>
            <person name="Hartog M."/>
            <person name="Hua A."/>
            <person name="Humphray S.J."/>
            <person name="Jeong D.H."/>
            <person name="Jing Y."/>
            <person name="Jocker A."/>
            <person name="Kenton S.M."/>
            <person name="Kim D.J."/>
            <person name="Klee K."/>
            <person name="Lai H."/>
            <person name="Lang C."/>
            <person name="Lin S."/>
            <person name="Macmil S.L."/>
            <person name="Magdelenat G."/>
            <person name="Matthews L."/>
            <person name="McCorrison J."/>
            <person name="Monaghan E.L."/>
            <person name="Mun J.H."/>
            <person name="Najar F.Z."/>
            <person name="Nicholson C."/>
            <person name="Noirot C."/>
            <person name="O'Bleness M."/>
            <person name="Paule C.R."/>
            <person name="Poulain J."/>
            <person name="Prion F."/>
            <person name="Qin B."/>
            <person name="Qu C."/>
            <person name="Retzel E.F."/>
            <person name="Riddle C."/>
            <person name="Sallet E."/>
            <person name="Samain S."/>
            <person name="Samson N."/>
            <person name="Sanders I."/>
            <person name="Saurat O."/>
            <person name="Scarpelli C."/>
            <person name="Schiex T."/>
            <person name="Segurens B."/>
            <person name="Severin A.J."/>
            <person name="Sherrier D.J."/>
            <person name="Shi R."/>
            <person name="Sims S."/>
            <person name="Singer S.R."/>
            <person name="Sinharoy S."/>
            <person name="Sterck L."/>
            <person name="Viollet A."/>
            <person name="Wang B.B."/>
            <person name="Wang K."/>
            <person name="Wang M."/>
            <person name="Wang X."/>
            <person name="Warfsmann J."/>
            <person name="Weissenbach J."/>
            <person name="White D.D."/>
            <person name="White J.D."/>
            <person name="Wiley G.B."/>
            <person name="Wincker P."/>
            <person name="Xing Y."/>
            <person name="Yang L."/>
            <person name="Yao Z."/>
            <person name="Ying F."/>
            <person name="Zhai J."/>
            <person name="Zhou L."/>
            <person name="Zuber A."/>
            <person name="Denarie J."/>
            <person name="Dixon R.A."/>
            <person name="May G.D."/>
            <person name="Schwartz D.C."/>
            <person name="Rogers J."/>
            <person name="Quetier F."/>
            <person name="Town C.D."/>
            <person name="Roe B.A."/>
        </authorList>
    </citation>
    <scope>NUCLEOTIDE SEQUENCE [LARGE SCALE GENOMIC DNA]</scope>
    <source>
        <strain evidence="1">A17</strain>
        <strain evidence="2 3">cv. Jemalong A17</strain>
    </source>
</reference>
<dbReference type="EMBL" id="CM001218">
    <property type="protein sequence ID" value="AES66213.1"/>
    <property type="molecule type" value="Genomic_DNA"/>
</dbReference>
<sequence length="98" mass="11028">MNLSLKLVELVSWICSFNMVNICLTFNFVGIEDFLISIEGFRQDGNPSAHNQKFDRTRLRVQSRRIQAIKAGKHNIKLKSSSLGGNAGTSGCPKWRKC</sequence>